<evidence type="ECO:0000313" key="2">
    <source>
        <dbReference type="EMBL" id="KAL3836204.1"/>
    </source>
</evidence>
<comment type="caution">
    <text evidence="2">The sequence shown here is derived from an EMBL/GenBank/DDBJ whole genome shotgun (WGS) entry which is preliminary data.</text>
</comment>
<keyword evidence="1" id="KW-0732">Signal</keyword>
<gene>
    <name evidence="2" type="ORF">ACJMK2_021646</name>
</gene>
<dbReference type="EMBL" id="JBJQND010000018">
    <property type="protein sequence ID" value="KAL3836204.1"/>
    <property type="molecule type" value="Genomic_DNA"/>
</dbReference>
<keyword evidence="3" id="KW-1185">Reference proteome</keyword>
<evidence type="ECO:0000256" key="1">
    <source>
        <dbReference type="SAM" id="SignalP"/>
    </source>
</evidence>
<reference evidence="2 3" key="1">
    <citation type="submission" date="2024-11" db="EMBL/GenBank/DDBJ databases">
        <title>Chromosome-level genome assembly of the freshwater bivalve Anodonta woodiana.</title>
        <authorList>
            <person name="Chen X."/>
        </authorList>
    </citation>
    <scope>NUCLEOTIDE SEQUENCE [LARGE SCALE GENOMIC DNA]</scope>
    <source>
        <strain evidence="2">MN2024</strain>
        <tissue evidence="2">Gills</tissue>
    </source>
</reference>
<dbReference type="AlphaFoldDB" id="A0ABD3TGP7"/>
<protein>
    <submittedName>
        <fullName evidence="2">Uncharacterized protein</fullName>
    </submittedName>
</protein>
<organism evidence="2 3">
    <name type="scientific">Sinanodonta woodiana</name>
    <name type="common">Chinese pond mussel</name>
    <name type="synonym">Anodonta woodiana</name>
    <dbReference type="NCBI Taxonomy" id="1069815"/>
    <lineage>
        <taxon>Eukaryota</taxon>
        <taxon>Metazoa</taxon>
        <taxon>Spiralia</taxon>
        <taxon>Lophotrochozoa</taxon>
        <taxon>Mollusca</taxon>
        <taxon>Bivalvia</taxon>
        <taxon>Autobranchia</taxon>
        <taxon>Heteroconchia</taxon>
        <taxon>Palaeoheterodonta</taxon>
        <taxon>Unionida</taxon>
        <taxon>Unionoidea</taxon>
        <taxon>Unionidae</taxon>
        <taxon>Unioninae</taxon>
        <taxon>Sinanodonta</taxon>
    </lineage>
</organism>
<accession>A0ABD3TGP7</accession>
<name>A0ABD3TGP7_SINWO</name>
<proteinExistence type="predicted"/>
<sequence>MVELKTFLSVVVVFCLFGQSLQDDECTLVSWGHSDQDPKPDLVSKCIAGSIAMNYPQGTVNVTFPWSLLPNGTRWARVCFKQTGRGVFSATDITERDNQTMDFGTSIGDPQGAGYLNRFDWVCTKSHRIPTVRPCLSRHLRCKTRSYPIGPKGIRLSLYFGEHMELYLQIIKYKMEEGERPQLSNGKSG</sequence>
<feature type="chain" id="PRO_5044884778" evidence="1">
    <location>
        <begin position="23"/>
        <end position="189"/>
    </location>
</feature>
<feature type="signal peptide" evidence="1">
    <location>
        <begin position="1"/>
        <end position="22"/>
    </location>
</feature>
<evidence type="ECO:0000313" key="3">
    <source>
        <dbReference type="Proteomes" id="UP001634394"/>
    </source>
</evidence>
<dbReference type="Proteomes" id="UP001634394">
    <property type="component" value="Unassembled WGS sequence"/>
</dbReference>